<dbReference type="Proteomes" id="UP000460416">
    <property type="component" value="Unassembled WGS sequence"/>
</dbReference>
<name>A0A7K1LNE1_9FLAO</name>
<evidence type="ECO:0000313" key="4">
    <source>
        <dbReference type="EMBL" id="MUP42306.1"/>
    </source>
</evidence>
<keyword evidence="1 4" id="KW-0489">Methyltransferase</keyword>
<dbReference type="EMBL" id="VJVW01000002">
    <property type="protein sequence ID" value="MUP42306.1"/>
    <property type="molecule type" value="Genomic_DNA"/>
</dbReference>
<protein>
    <submittedName>
        <fullName evidence="4">Class I SAM-dependent methyltransferase</fullName>
    </submittedName>
</protein>
<dbReference type="SUPFAM" id="SSF53335">
    <property type="entry name" value="S-adenosyl-L-methionine-dependent methyltransferases"/>
    <property type="match status" value="1"/>
</dbReference>
<keyword evidence="2 4" id="KW-0808">Transferase</keyword>
<dbReference type="Pfam" id="PF13649">
    <property type="entry name" value="Methyltransf_25"/>
    <property type="match status" value="1"/>
</dbReference>
<dbReference type="OrthoDB" id="9789123at2"/>
<dbReference type="PANTHER" id="PTHR43861">
    <property type="entry name" value="TRANS-ACONITATE 2-METHYLTRANSFERASE-RELATED"/>
    <property type="match status" value="1"/>
</dbReference>
<dbReference type="InterPro" id="IPR029063">
    <property type="entry name" value="SAM-dependent_MTases_sf"/>
</dbReference>
<dbReference type="PANTHER" id="PTHR43861:SF1">
    <property type="entry name" value="TRANS-ACONITATE 2-METHYLTRANSFERASE"/>
    <property type="match status" value="1"/>
</dbReference>
<reference evidence="4 5" key="1">
    <citation type="submission" date="2019-07" db="EMBL/GenBank/DDBJ databases">
        <title>Gramella aestuarii sp. nov., isolated from a tidal flat, and emended description of Gramella echinicola.</title>
        <authorList>
            <person name="Liu L."/>
        </authorList>
    </citation>
    <scope>NUCLEOTIDE SEQUENCE [LARGE SCALE GENOMIC DNA]</scope>
    <source>
        <strain evidence="4 5">BS12</strain>
    </source>
</reference>
<dbReference type="AlphaFoldDB" id="A0A7K1LNE1"/>
<dbReference type="RefSeq" id="WP_156275346.1">
    <property type="nucleotide sequence ID" value="NZ_BAABGI010000001.1"/>
</dbReference>
<evidence type="ECO:0000259" key="3">
    <source>
        <dbReference type="Pfam" id="PF13649"/>
    </source>
</evidence>
<evidence type="ECO:0000256" key="1">
    <source>
        <dbReference type="ARBA" id="ARBA00022603"/>
    </source>
</evidence>
<dbReference type="GO" id="GO:0008168">
    <property type="term" value="F:methyltransferase activity"/>
    <property type="evidence" value="ECO:0007669"/>
    <property type="project" value="UniProtKB-KW"/>
</dbReference>
<sequence>MDELKNTGNIFNKYAGEYESRYMDLSLYAEALDKFLALIKTEDAGVLDIGCGPGNITKYLLNSRPGLKITGIDIAGEMIQRARTNNPQASFELLDGRRIDELKNKFDAVVAGFFLPYLSKKEAEGFIGKCAGSLRSEGIIYLSFMEDDYNNSGYLSSSRNEKEKLFTYYHEAGYIEKFLVEAGFGILNSKEIENQNNKPGIKDRVIICQSILVKD</sequence>
<keyword evidence="5" id="KW-1185">Reference proteome</keyword>
<organism evidence="4 5">
    <name type="scientific">Christiangramia aestuarii</name>
    <dbReference type="NCBI Taxonomy" id="1028746"/>
    <lineage>
        <taxon>Bacteria</taxon>
        <taxon>Pseudomonadati</taxon>
        <taxon>Bacteroidota</taxon>
        <taxon>Flavobacteriia</taxon>
        <taxon>Flavobacteriales</taxon>
        <taxon>Flavobacteriaceae</taxon>
        <taxon>Christiangramia</taxon>
    </lineage>
</organism>
<comment type="caution">
    <text evidence="4">The sequence shown here is derived from an EMBL/GenBank/DDBJ whole genome shotgun (WGS) entry which is preliminary data.</text>
</comment>
<evidence type="ECO:0000256" key="2">
    <source>
        <dbReference type="ARBA" id="ARBA00022679"/>
    </source>
</evidence>
<gene>
    <name evidence="4" type="ORF">FLP08_06960</name>
</gene>
<dbReference type="CDD" id="cd02440">
    <property type="entry name" value="AdoMet_MTases"/>
    <property type="match status" value="1"/>
</dbReference>
<dbReference type="InterPro" id="IPR041698">
    <property type="entry name" value="Methyltransf_25"/>
</dbReference>
<evidence type="ECO:0000313" key="5">
    <source>
        <dbReference type="Proteomes" id="UP000460416"/>
    </source>
</evidence>
<accession>A0A7K1LNE1</accession>
<feature type="domain" description="Methyltransferase" evidence="3">
    <location>
        <begin position="46"/>
        <end position="138"/>
    </location>
</feature>
<proteinExistence type="predicted"/>
<dbReference type="GO" id="GO:0032259">
    <property type="term" value="P:methylation"/>
    <property type="evidence" value="ECO:0007669"/>
    <property type="project" value="UniProtKB-KW"/>
</dbReference>
<dbReference type="Gene3D" id="3.40.50.150">
    <property type="entry name" value="Vaccinia Virus protein VP39"/>
    <property type="match status" value="1"/>
</dbReference>